<keyword evidence="2" id="KW-1185">Reference proteome</keyword>
<dbReference type="SUPFAM" id="SSF50475">
    <property type="entry name" value="FMN-binding split barrel"/>
    <property type="match status" value="1"/>
</dbReference>
<dbReference type="EMBL" id="BJUA01000010">
    <property type="protein sequence ID" value="GEK18469.1"/>
    <property type="molecule type" value="Genomic_DNA"/>
</dbReference>
<dbReference type="RefSeq" id="WP_146806701.1">
    <property type="nucleotide sequence ID" value="NZ_BJUA01000010.1"/>
</dbReference>
<dbReference type="OrthoDB" id="5115613at2"/>
<dbReference type="Gene3D" id="2.30.110.10">
    <property type="entry name" value="Electron Transport, Fmn-binding Protein, Chain A"/>
    <property type="match status" value="1"/>
</dbReference>
<dbReference type="Proteomes" id="UP000321386">
    <property type="component" value="Unassembled WGS sequence"/>
</dbReference>
<evidence type="ECO:0000313" key="2">
    <source>
        <dbReference type="Proteomes" id="UP000321386"/>
    </source>
</evidence>
<dbReference type="AlphaFoldDB" id="A0A510UVA9"/>
<comment type="caution">
    <text evidence="1">The sequence shown here is derived from an EMBL/GenBank/DDBJ whole genome shotgun (WGS) entry which is preliminary data.</text>
</comment>
<evidence type="ECO:0000313" key="1">
    <source>
        <dbReference type="EMBL" id="GEK18469.1"/>
    </source>
</evidence>
<organism evidence="1 2">
    <name type="scientific">Cellulomonas persica</name>
    <dbReference type="NCBI Taxonomy" id="76861"/>
    <lineage>
        <taxon>Bacteria</taxon>
        <taxon>Bacillati</taxon>
        <taxon>Actinomycetota</taxon>
        <taxon>Actinomycetes</taxon>
        <taxon>Micrococcales</taxon>
        <taxon>Cellulomonadaceae</taxon>
        <taxon>Cellulomonas</taxon>
    </lineage>
</organism>
<accession>A0A510UVA9</accession>
<protein>
    <submittedName>
        <fullName evidence="1">Pyridoxamine 5'-phosphate oxidase</fullName>
    </submittedName>
</protein>
<gene>
    <name evidence="1" type="ORF">CPE01_22020</name>
</gene>
<name>A0A510UVA9_9CELL</name>
<proteinExistence type="predicted"/>
<sequence length="152" mass="16461">MAERVRWADVRREAPDLAAVVESVFGAGRHKTLATLRADGSPRISGTELALGDDATLGMMPGSVKLRDVLRDPRAAVHSPTLEPPDDVTQWLGDAKIAGRLVESERPSDEPPGAYFAFDIAEVVHTRVDQTGKLLVVTSWHPGRGLTTLSRE</sequence>
<dbReference type="InterPro" id="IPR012349">
    <property type="entry name" value="Split_barrel_FMN-bd"/>
</dbReference>
<reference evidence="1 2" key="1">
    <citation type="submission" date="2019-07" db="EMBL/GenBank/DDBJ databases">
        <title>Whole genome shotgun sequence of Cellulomonas persica NBRC 101101.</title>
        <authorList>
            <person name="Hosoyama A."/>
            <person name="Uohara A."/>
            <person name="Ohji S."/>
            <person name="Ichikawa N."/>
        </authorList>
    </citation>
    <scope>NUCLEOTIDE SEQUENCE [LARGE SCALE GENOMIC DNA]</scope>
    <source>
        <strain evidence="1 2">NBRC 101101</strain>
    </source>
</reference>